<comment type="catalytic activity">
    <reaction evidence="10">
        <text>(2R)-2-phosphoglycerate = phosphoenolpyruvate + H2O</text>
        <dbReference type="Rhea" id="RHEA:10164"/>
        <dbReference type="ChEBI" id="CHEBI:15377"/>
        <dbReference type="ChEBI" id="CHEBI:58289"/>
        <dbReference type="ChEBI" id="CHEBI:58702"/>
        <dbReference type="EC" id="4.2.1.11"/>
    </reaction>
</comment>
<dbReference type="Gene3D" id="3.20.20.120">
    <property type="entry name" value="Enolase-like C-terminal domain"/>
    <property type="match status" value="1"/>
</dbReference>
<comment type="cofactor">
    <cofactor evidence="10">
        <name>Mg(2+)</name>
        <dbReference type="ChEBI" id="CHEBI:18420"/>
    </cofactor>
    <text evidence="10">Binds a second Mg(2+) ion via substrate during catalysis.</text>
</comment>
<dbReference type="InterPro" id="IPR020811">
    <property type="entry name" value="Enolase_N"/>
</dbReference>
<dbReference type="PANTHER" id="PTHR11902:SF1">
    <property type="entry name" value="ENOLASE"/>
    <property type="match status" value="1"/>
</dbReference>
<feature type="binding site" evidence="12">
    <location>
        <begin position="364"/>
        <end position="367"/>
    </location>
    <ligand>
        <name>substrate</name>
    </ligand>
</feature>
<evidence type="ECO:0000256" key="10">
    <source>
        <dbReference type="HAMAP-Rule" id="MF_00318"/>
    </source>
</evidence>
<keyword evidence="7 10" id="KW-0460">Magnesium</keyword>
<dbReference type="Proteomes" id="UP000646776">
    <property type="component" value="Unassembled WGS sequence"/>
</dbReference>
<dbReference type="PROSITE" id="PS00164">
    <property type="entry name" value="ENOLASE"/>
    <property type="match status" value="1"/>
</dbReference>
<feature type="binding site" evidence="12">
    <location>
        <position position="155"/>
    </location>
    <ligand>
        <name>substrate</name>
    </ligand>
</feature>
<dbReference type="SFLD" id="SFLDS00001">
    <property type="entry name" value="Enolase"/>
    <property type="match status" value="1"/>
</dbReference>
<comment type="cofactor">
    <cofactor evidence="13">
        <name>Mg(2+)</name>
        <dbReference type="ChEBI" id="CHEBI:18420"/>
    </cofactor>
    <text evidence="13">Mg(2+) is required for catalysis and for stabilizing the dimer.</text>
</comment>
<dbReference type="SUPFAM" id="SSF54826">
    <property type="entry name" value="Enolase N-terminal domain-like"/>
    <property type="match status" value="1"/>
</dbReference>
<feature type="binding site" evidence="10">
    <location>
        <position position="367"/>
    </location>
    <ligand>
        <name>(2R)-2-phosphoglycerate</name>
        <dbReference type="ChEBI" id="CHEBI:58289"/>
    </ligand>
</feature>
<feature type="binding site" evidence="10">
    <location>
        <position position="366"/>
    </location>
    <ligand>
        <name>(2R)-2-phosphoglycerate</name>
        <dbReference type="ChEBI" id="CHEBI:58289"/>
    </ligand>
</feature>
<comment type="subcellular location">
    <subcellularLocation>
        <location evidence="10">Cytoplasm</location>
    </subcellularLocation>
    <subcellularLocation>
        <location evidence="10">Secreted</location>
    </subcellularLocation>
    <subcellularLocation>
        <location evidence="10">Cell surface</location>
    </subcellularLocation>
    <text evidence="10">Fractions of enolase are present in both the cytoplasm and on the cell surface.</text>
</comment>
<dbReference type="AlphaFoldDB" id="A0A918HNM9"/>
<feature type="binding site" evidence="10 13">
    <location>
        <position position="312"/>
    </location>
    <ligand>
        <name>Mg(2+)</name>
        <dbReference type="ChEBI" id="CHEBI:18420"/>
    </ligand>
</feature>
<proteinExistence type="inferred from homology"/>
<evidence type="ECO:0000256" key="4">
    <source>
        <dbReference type="ARBA" id="ARBA00017068"/>
    </source>
</evidence>
<evidence type="ECO:0000256" key="5">
    <source>
        <dbReference type="ARBA" id="ARBA00022525"/>
    </source>
</evidence>
<dbReference type="SFLD" id="SFLDG00178">
    <property type="entry name" value="enolase"/>
    <property type="match status" value="1"/>
</dbReference>
<feature type="binding site" evidence="12">
    <location>
        <position position="164"/>
    </location>
    <ligand>
        <name>substrate</name>
    </ligand>
</feature>
<dbReference type="SMART" id="SM01193">
    <property type="entry name" value="Enolase_N"/>
    <property type="match status" value="1"/>
</dbReference>
<gene>
    <name evidence="16" type="primary">eno2</name>
    <name evidence="10" type="synonym">eno</name>
    <name evidence="16" type="ORF">GCM10010226_78310</name>
</gene>
<dbReference type="HAMAP" id="MF_00318">
    <property type="entry name" value="Enolase"/>
    <property type="match status" value="1"/>
</dbReference>
<evidence type="ECO:0000313" key="17">
    <source>
        <dbReference type="Proteomes" id="UP000646776"/>
    </source>
</evidence>
<feature type="binding site" evidence="12">
    <location>
        <position position="312"/>
    </location>
    <ligand>
        <name>substrate</name>
    </ligand>
</feature>
<reference evidence="16" key="2">
    <citation type="submission" date="2020-09" db="EMBL/GenBank/DDBJ databases">
        <authorList>
            <person name="Sun Q."/>
            <person name="Ohkuma M."/>
        </authorList>
    </citation>
    <scope>NUCLEOTIDE SEQUENCE</scope>
    <source>
        <strain evidence="16">JCM 4125</strain>
    </source>
</reference>
<feature type="active site" description="Proton acceptor" evidence="10 11">
    <location>
        <position position="337"/>
    </location>
</feature>
<dbReference type="EC" id="4.2.1.11" evidence="3 10"/>
<comment type="caution">
    <text evidence="16">The sequence shown here is derived from an EMBL/GenBank/DDBJ whole genome shotgun (WGS) entry which is preliminary data.</text>
</comment>
<accession>A0A918HNM9</accession>
<evidence type="ECO:0000259" key="15">
    <source>
        <dbReference type="SMART" id="SM01193"/>
    </source>
</evidence>
<sequence length="427" mass="45512">MTAISRVVAREIIDSRGNPTVEVDVELKDGSLGRAAVPSGASTGAREAVELRDGDPTRFHGKGVRRAVDAVNESIADAVIGLDAEDQATVDRTMIDLDGTDNKARLGANALLGVSLATAKAAAAAHRLPLYRYVGGVEARLLPVPMMNIVNGGAHADNPLDFQEFMIAPIGAATFAEAVRMGAEVFHTLRRSLVAAGHSVNVGDEGGFAPDLRTADEALDFVVRAIEETGYKPGTDITLVMDPATSEFFRDGVYDYTGEGVRRTPAEHADYLAALVDRYPVASIEDPMAEDDHDGWLDLTARLGDRCQLTGDDVFCTNETLLRAGIRDGVANSILVKVNQIGTLTETLATVGTAHRAGYTVVMSHRSGETEDTTIADLAVATGCGQIKTGSLSRSDRTAKYNQLFRIEEELGAQARYAGREALGLRR</sequence>
<dbReference type="NCBIfam" id="TIGR01060">
    <property type="entry name" value="eno"/>
    <property type="match status" value="1"/>
</dbReference>
<dbReference type="EMBL" id="BMSA01000034">
    <property type="protein sequence ID" value="GGT88204.1"/>
    <property type="molecule type" value="Genomic_DNA"/>
</dbReference>
<evidence type="ECO:0000256" key="13">
    <source>
        <dbReference type="PIRSR" id="PIRSR001400-3"/>
    </source>
</evidence>
<keyword evidence="17" id="KW-1185">Reference proteome</keyword>
<dbReference type="GO" id="GO:0004634">
    <property type="term" value="F:phosphopyruvate hydratase activity"/>
    <property type="evidence" value="ECO:0007669"/>
    <property type="project" value="UniProtKB-UniRule"/>
</dbReference>
<feature type="binding site" evidence="10">
    <location>
        <position position="163"/>
    </location>
    <ligand>
        <name>(2R)-2-phosphoglycerate</name>
        <dbReference type="ChEBI" id="CHEBI:58289"/>
    </ligand>
</feature>
<reference evidence="16" key="1">
    <citation type="journal article" date="2014" name="Int. J. Syst. Evol. Microbiol.">
        <title>Complete genome sequence of Corynebacterium casei LMG S-19264T (=DSM 44701T), isolated from a smear-ripened cheese.</title>
        <authorList>
            <consortium name="US DOE Joint Genome Institute (JGI-PGF)"/>
            <person name="Walter F."/>
            <person name="Albersmeier A."/>
            <person name="Kalinowski J."/>
            <person name="Ruckert C."/>
        </authorList>
    </citation>
    <scope>NUCLEOTIDE SEQUENCE</scope>
    <source>
        <strain evidence="16">JCM 4125</strain>
    </source>
</reference>
<dbReference type="GO" id="GO:0000287">
    <property type="term" value="F:magnesium ion binding"/>
    <property type="evidence" value="ECO:0007669"/>
    <property type="project" value="UniProtKB-UniRule"/>
</dbReference>
<dbReference type="PRINTS" id="PR00148">
    <property type="entry name" value="ENOLASE"/>
</dbReference>
<evidence type="ECO:0000256" key="12">
    <source>
        <dbReference type="PIRSR" id="PIRSR001400-2"/>
    </source>
</evidence>
<dbReference type="FunFam" id="3.30.390.10:FF:000001">
    <property type="entry name" value="Enolase"/>
    <property type="match status" value="1"/>
</dbReference>
<dbReference type="GO" id="GO:0005576">
    <property type="term" value="C:extracellular region"/>
    <property type="evidence" value="ECO:0007669"/>
    <property type="project" value="UniProtKB-SubCell"/>
</dbReference>
<dbReference type="InterPro" id="IPR000941">
    <property type="entry name" value="Enolase"/>
</dbReference>
<dbReference type="InterPro" id="IPR020810">
    <property type="entry name" value="Enolase_C"/>
</dbReference>
<evidence type="ECO:0000256" key="9">
    <source>
        <dbReference type="ARBA" id="ARBA00023239"/>
    </source>
</evidence>
<dbReference type="GO" id="GO:0006096">
    <property type="term" value="P:glycolytic process"/>
    <property type="evidence" value="ECO:0007669"/>
    <property type="project" value="UniProtKB-UniRule"/>
</dbReference>
<evidence type="ECO:0000313" key="16">
    <source>
        <dbReference type="EMBL" id="GGT88204.1"/>
    </source>
</evidence>
<dbReference type="SMART" id="SM01192">
    <property type="entry name" value="Enolase_C"/>
    <property type="match status" value="1"/>
</dbReference>
<feature type="active site" description="Proton donor" evidence="10 11">
    <location>
        <position position="205"/>
    </location>
</feature>
<protein>
    <recommendedName>
        <fullName evidence="4 10">Enolase</fullName>
        <ecNumber evidence="3 10">4.2.1.11</ecNumber>
    </recommendedName>
    <alternativeName>
        <fullName evidence="10">2-phospho-D-glycerate hydro-lyase</fullName>
    </alternativeName>
    <alternativeName>
        <fullName evidence="10">2-phosphoglycerate dehydratase</fullName>
    </alternativeName>
</protein>
<feature type="binding site" evidence="10 13">
    <location>
        <position position="285"/>
    </location>
    <ligand>
        <name>Mg(2+)</name>
        <dbReference type="ChEBI" id="CHEBI:18420"/>
    </ligand>
</feature>
<comment type="pathway">
    <text evidence="1 10">Carbohydrate degradation; glycolysis; pyruvate from D-glyceraldehyde 3-phosphate: step 4/5.</text>
</comment>
<feature type="binding site" evidence="10 13">
    <location>
        <position position="242"/>
    </location>
    <ligand>
        <name>Mg(2+)</name>
        <dbReference type="ChEBI" id="CHEBI:18420"/>
    </ligand>
</feature>
<dbReference type="PIRSF" id="PIRSF001400">
    <property type="entry name" value="Enolase"/>
    <property type="match status" value="1"/>
</dbReference>
<dbReference type="GO" id="GO:0000015">
    <property type="term" value="C:phosphopyruvate hydratase complex"/>
    <property type="evidence" value="ECO:0007669"/>
    <property type="project" value="InterPro"/>
</dbReference>
<dbReference type="InterPro" id="IPR036849">
    <property type="entry name" value="Enolase-like_C_sf"/>
</dbReference>
<dbReference type="Pfam" id="PF03952">
    <property type="entry name" value="Enolase_N"/>
    <property type="match status" value="1"/>
</dbReference>
<feature type="binding site" evidence="10">
    <location>
        <position position="337"/>
    </location>
    <ligand>
        <name>(2R)-2-phosphoglycerate</name>
        <dbReference type="ChEBI" id="CHEBI:58289"/>
    </ligand>
</feature>
<feature type="binding site" evidence="12">
    <location>
        <position position="285"/>
    </location>
    <ligand>
        <name>substrate</name>
    </ligand>
</feature>
<dbReference type="InterPro" id="IPR029017">
    <property type="entry name" value="Enolase-like_N"/>
</dbReference>
<dbReference type="Gene3D" id="3.30.390.10">
    <property type="entry name" value="Enolase-like, N-terminal domain"/>
    <property type="match status" value="1"/>
</dbReference>
<evidence type="ECO:0000256" key="3">
    <source>
        <dbReference type="ARBA" id="ARBA00012058"/>
    </source>
</evidence>
<dbReference type="GO" id="GO:0009986">
    <property type="term" value="C:cell surface"/>
    <property type="evidence" value="ECO:0007669"/>
    <property type="project" value="UniProtKB-SubCell"/>
</dbReference>
<dbReference type="SFLD" id="SFLDF00002">
    <property type="entry name" value="enolase"/>
    <property type="match status" value="1"/>
</dbReference>
<organism evidence="16 17">
    <name type="scientific">Streptomyces phaeofaciens</name>
    <dbReference type="NCBI Taxonomy" id="68254"/>
    <lineage>
        <taxon>Bacteria</taxon>
        <taxon>Bacillati</taxon>
        <taxon>Actinomycetota</taxon>
        <taxon>Actinomycetes</taxon>
        <taxon>Kitasatosporales</taxon>
        <taxon>Streptomycetaceae</taxon>
        <taxon>Streptomyces</taxon>
    </lineage>
</organism>
<dbReference type="PANTHER" id="PTHR11902">
    <property type="entry name" value="ENOLASE"/>
    <property type="match status" value="1"/>
</dbReference>
<evidence type="ECO:0000256" key="2">
    <source>
        <dbReference type="ARBA" id="ARBA00009604"/>
    </source>
</evidence>
<keyword evidence="9 10" id="KW-0456">Lyase</keyword>
<dbReference type="CDD" id="cd03313">
    <property type="entry name" value="enolase"/>
    <property type="match status" value="1"/>
</dbReference>
<keyword evidence="6 10" id="KW-0479">Metal-binding</keyword>
<keyword evidence="8 10" id="KW-0324">Glycolysis</keyword>
<keyword evidence="5 10" id="KW-0964">Secreted</keyword>
<evidence type="ECO:0000256" key="11">
    <source>
        <dbReference type="PIRSR" id="PIRSR001400-1"/>
    </source>
</evidence>
<keyword evidence="10" id="KW-0963">Cytoplasm</keyword>
<evidence type="ECO:0000256" key="1">
    <source>
        <dbReference type="ARBA" id="ARBA00005031"/>
    </source>
</evidence>
<dbReference type="InterPro" id="IPR020809">
    <property type="entry name" value="Enolase_CS"/>
</dbReference>
<evidence type="ECO:0000256" key="8">
    <source>
        <dbReference type="ARBA" id="ARBA00023152"/>
    </source>
</evidence>
<comment type="similarity">
    <text evidence="2 10">Belongs to the enolase family.</text>
</comment>
<comment type="function">
    <text evidence="10">Catalyzes the reversible conversion of 2-phosphoglycerate (2-PG) into phosphoenolpyruvate (PEP). It is essential for the degradation of carbohydrates via glycolysis.</text>
</comment>
<evidence type="ECO:0000256" key="7">
    <source>
        <dbReference type="ARBA" id="ARBA00022842"/>
    </source>
</evidence>
<evidence type="ECO:0000259" key="14">
    <source>
        <dbReference type="SMART" id="SM01192"/>
    </source>
</evidence>
<feature type="domain" description="Enolase N-terminal" evidence="15">
    <location>
        <begin position="4"/>
        <end position="134"/>
    </location>
</feature>
<name>A0A918HNM9_9ACTN</name>
<feature type="binding site" evidence="10">
    <location>
        <position position="388"/>
    </location>
    <ligand>
        <name>(2R)-2-phosphoglycerate</name>
        <dbReference type="ChEBI" id="CHEBI:58289"/>
    </ligand>
</feature>
<evidence type="ECO:0000256" key="6">
    <source>
        <dbReference type="ARBA" id="ARBA00022723"/>
    </source>
</evidence>
<feature type="domain" description="Enolase C-terminal TIM barrel" evidence="14">
    <location>
        <begin position="139"/>
        <end position="425"/>
    </location>
</feature>
<dbReference type="Pfam" id="PF00113">
    <property type="entry name" value="Enolase_C"/>
    <property type="match status" value="1"/>
</dbReference>
<dbReference type="SUPFAM" id="SSF51604">
    <property type="entry name" value="Enolase C-terminal domain-like"/>
    <property type="match status" value="1"/>
</dbReference>
<dbReference type="RefSeq" id="WP_189717396.1">
    <property type="nucleotide sequence ID" value="NZ_BMSA01000034.1"/>
</dbReference>
<feature type="binding site" evidence="12">
    <location>
        <position position="388"/>
    </location>
    <ligand>
        <name>substrate</name>
    </ligand>
</feature>